<gene>
    <name evidence="1" type="ORF">H0241_27015</name>
</gene>
<keyword evidence="2" id="KW-1185">Reference proteome</keyword>
<sequence length="370" mass="41070">MVIMQTTSEHERERDLLDALMSALQKIPFAQTSIVSEKHPLTQLGHELDAQIDVVVADQNLVLLIELKRSVYPRDVRQILWQLSRAKNEYAQSGKQNVVPMVVAESISVGARDLLRDEKVGFFDSGGSLFVPAKGAYLYVERPVPKTIEKSIRSLFTGKRSQVLHALLQGHRDWVGVVELSKLAEVSPGTASETLAGLERMDWVVARGQGPSKERRLSAPSALLDEWRTQIQAARHPLARRRYYVPGGSSESLANRLAALCETGAVDYVLTQDVAAQEYAPFLSSISRVACRMTPGKAAGEVLANLEARVVTEGANLDVIETPSRGEFLFKEQRGHLWLASPVQVYLDLLRNEGRSRDMAEHLRKEVLGI</sequence>
<dbReference type="InterPro" id="IPR036390">
    <property type="entry name" value="WH_DNA-bd_sf"/>
</dbReference>
<comment type="caution">
    <text evidence="1">The sequence shown here is derived from an EMBL/GenBank/DDBJ whole genome shotgun (WGS) entry which is preliminary data.</text>
</comment>
<accession>A0A838BEP3</accession>
<proteinExistence type="predicted"/>
<dbReference type="Proteomes" id="UP000558284">
    <property type="component" value="Unassembled WGS sequence"/>
</dbReference>
<reference evidence="1 2" key="1">
    <citation type="submission" date="2020-07" db="EMBL/GenBank/DDBJ databases">
        <title>Definition of the novel symbiovar canariense within Mesorhizobium novociceri, a new species of genus Mesorhizobium nodulating Cicer canariense in the Caldera de Taburiente National Park (La Palma, Canary Islands).</title>
        <authorList>
            <person name="Leon-Barrios M."/>
            <person name="Perez-Yepez J."/>
            <person name="Flores-Felix J.D."/>
            <person name="Ramirez-Baena M.H."/>
            <person name="Pulido-Suarez L."/>
            <person name="Igual J.M."/>
            <person name="Velazquez E."/>
            <person name="Peix A."/>
        </authorList>
    </citation>
    <scope>NUCLEOTIDE SEQUENCE [LARGE SCALE GENOMIC DNA]</scope>
    <source>
        <strain evidence="1 2">CCANP35</strain>
    </source>
</reference>
<protein>
    <submittedName>
        <fullName evidence="1">Uncharacterized protein</fullName>
    </submittedName>
</protein>
<evidence type="ECO:0000313" key="1">
    <source>
        <dbReference type="EMBL" id="MBA1143870.1"/>
    </source>
</evidence>
<dbReference type="AlphaFoldDB" id="A0A838BEP3"/>
<dbReference type="EMBL" id="JACDTY010000017">
    <property type="protein sequence ID" value="MBA1143870.1"/>
    <property type="molecule type" value="Genomic_DNA"/>
</dbReference>
<dbReference type="InterPro" id="IPR011856">
    <property type="entry name" value="tRNA_endonuc-like_dom_sf"/>
</dbReference>
<evidence type="ECO:0000313" key="2">
    <source>
        <dbReference type="Proteomes" id="UP000558284"/>
    </source>
</evidence>
<organism evidence="1 2">
    <name type="scientific">Mesorhizobium neociceri</name>
    <dbReference type="NCBI Taxonomy" id="1307853"/>
    <lineage>
        <taxon>Bacteria</taxon>
        <taxon>Pseudomonadati</taxon>
        <taxon>Pseudomonadota</taxon>
        <taxon>Alphaproteobacteria</taxon>
        <taxon>Hyphomicrobiales</taxon>
        <taxon>Phyllobacteriaceae</taxon>
        <taxon>Mesorhizobium</taxon>
    </lineage>
</organism>
<dbReference type="GO" id="GO:0003676">
    <property type="term" value="F:nucleic acid binding"/>
    <property type="evidence" value="ECO:0007669"/>
    <property type="project" value="InterPro"/>
</dbReference>
<dbReference type="Gene3D" id="3.40.1350.10">
    <property type="match status" value="1"/>
</dbReference>
<name>A0A838BEP3_9HYPH</name>
<dbReference type="SUPFAM" id="SSF46785">
    <property type="entry name" value="Winged helix' DNA-binding domain"/>
    <property type="match status" value="1"/>
</dbReference>